<feature type="compositionally biased region" description="Polar residues" evidence="1">
    <location>
        <begin position="1"/>
        <end position="15"/>
    </location>
</feature>
<reference evidence="3 4" key="1">
    <citation type="submission" date="2024-01" db="EMBL/GenBank/DDBJ databases">
        <title>The genomes of 5 underutilized Papilionoideae crops provide insights into root nodulation and disease resistanc.</title>
        <authorList>
            <person name="Jiang F."/>
        </authorList>
    </citation>
    <scope>NUCLEOTIDE SEQUENCE [LARGE SCALE GENOMIC DNA]</scope>
    <source>
        <strain evidence="3">DUOXIRENSHENG_FW03</strain>
        <tissue evidence="3">Leaves</tissue>
    </source>
</reference>
<proteinExistence type="predicted"/>
<accession>A0AAN9T3I6</accession>
<keyword evidence="2" id="KW-1133">Transmembrane helix</keyword>
<dbReference type="EMBL" id="JAYMYS010000002">
    <property type="protein sequence ID" value="KAK7406017.1"/>
    <property type="molecule type" value="Genomic_DNA"/>
</dbReference>
<protein>
    <submittedName>
        <fullName evidence="3">Uncharacterized protein</fullName>
    </submittedName>
</protein>
<comment type="caution">
    <text evidence="3">The sequence shown here is derived from an EMBL/GenBank/DDBJ whole genome shotgun (WGS) entry which is preliminary data.</text>
</comment>
<sequence length="189" mass="21023">MSKVVQESNQESNLESTSISNSNAISSNPIEATVELPKKPRNHRRKSNLFSFGLEGIGTGQIGVGLSLLWELDREVQQVNNNNESKGRLLAKKTNIVWWGMNIICWVLLQSLFHLNLVKANLISTGSDSERQCTCVYDGSGATLCEWNITTSSSVSTKPINHKQWPLIGYEKALAIDAQQHLIGVWRES</sequence>
<feature type="region of interest" description="Disordered" evidence="1">
    <location>
        <begin position="1"/>
        <end position="24"/>
    </location>
</feature>
<feature type="transmembrane region" description="Helical" evidence="2">
    <location>
        <begin position="96"/>
        <end position="115"/>
    </location>
</feature>
<evidence type="ECO:0000256" key="1">
    <source>
        <dbReference type="SAM" id="MobiDB-lite"/>
    </source>
</evidence>
<organism evidence="3 4">
    <name type="scientific">Psophocarpus tetragonolobus</name>
    <name type="common">Winged bean</name>
    <name type="synonym">Dolichos tetragonolobus</name>
    <dbReference type="NCBI Taxonomy" id="3891"/>
    <lineage>
        <taxon>Eukaryota</taxon>
        <taxon>Viridiplantae</taxon>
        <taxon>Streptophyta</taxon>
        <taxon>Embryophyta</taxon>
        <taxon>Tracheophyta</taxon>
        <taxon>Spermatophyta</taxon>
        <taxon>Magnoliopsida</taxon>
        <taxon>eudicotyledons</taxon>
        <taxon>Gunneridae</taxon>
        <taxon>Pentapetalae</taxon>
        <taxon>rosids</taxon>
        <taxon>fabids</taxon>
        <taxon>Fabales</taxon>
        <taxon>Fabaceae</taxon>
        <taxon>Papilionoideae</taxon>
        <taxon>50 kb inversion clade</taxon>
        <taxon>NPAAA clade</taxon>
        <taxon>indigoferoid/millettioid clade</taxon>
        <taxon>Phaseoleae</taxon>
        <taxon>Psophocarpus</taxon>
    </lineage>
</organism>
<evidence type="ECO:0000313" key="3">
    <source>
        <dbReference type="EMBL" id="KAK7406017.1"/>
    </source>
</evidence>
<evidence type="ECO:0000313" key="4">
    <source>
        <dbReference type="Proteomes" id="UP001386955"/>
    </source>
</evidence>
<evidence type="ECO:0000256" key="2">
    <source>
        <dbReference type="SAM" id="Phobius"/>
    </source>
</evidence>
<keyword evidence="2" id="KW-0812">Transmembrane</keyword>
<name>A0AAN9T3I6_PSOTE</name>
<gene>
    <name evidence="3" type="ORF">VNO78_07631</name>
</gene>
<feature type="transmembrane region" description="Helical" evidence="2">
    <location>
        <begin position="49"/>
        <end position="70"/>
    </location>
</feature>
<keyword evidence="2" id="KW-0472">Membrane</keyword>
<dbReference type="AlphaFoldDB" id="A0AAN9T3I6"/>
<keyword evidence="4" id="KW-1185">Reference proteome</keyword>
<dbReference type="Proteomes" id="UP001386955">
    <property type="component" value="Unassembled WGS sequence"/>
</dbReference>